<dbReference type="GO" id="GO:0003677">
    <property type="term" value="F:DNA binding"/>
    <property type="evidence" value="ECO:0007669"/>
    <property type="project" value="InterPro"/>
</dbReference>
<accession>A0A1V0HRP5</accession>
<feature type="compositionally biased region" description="Polar residues" evidence="2">
    <location>
        <begin position="29"/>
        <end position="54"/>
    </location>
</feature>
<dbReference type="InterPro" id="IPR009072">
    <property type="entry name" value="Histone-fold"/>
</dbReference>
<protein>
    <submittedName>
        <fullName evidence="4">Cid3</fullName>
    </submittedName>
</protein>
<dbReference type="Pfam" id="PF00125">
    <property type="entry name" value="Histone"/>
    <property type="match status" value="1"/>
</dbReference>
<dbReference type="PANTHER" id="PTHR45810">
    <property type="entry name" value="HISTONE H3.2"/>
    <property type="match status" value="1"/>
</dbReference>
<dbReference type="SMART" id="SM00428">
    <property type="entry name" value="H3"/>
    <property type="match status" value="1"/>
</dbReference>
<dbReference type="GO" id="GO:0046982">
    <property type="term" value="F:protein heterodimerization activity"/>
    <property type="evidence" value="ECO:0007669"/>
    <property type="project" value="InterPro"/>
</dbReference>
<dbReference type="GO" id="GO:0000786">
    <property type="term" value="C:nucleosome"/>
    <property type="evidence" value="ECO:0007669"/>
    <property type="project" value="InterPro"/>
</dbReference>
<feature type="compositionally biased region" description="Acidic residues" evidence="2">
    <location>
        <begin position="1"/>
        <end position="10"/>
    </location>
</feature>
<dbReference type="GO" id="GO:0030527">
    <property type="term" value="F:structural constituent of chromatin"/>
    <property type="evidence" value="ECO:0007669"/>
    <property type="project" value="InterPro"/>
</dbReference>
<evidence type="ECO:0000256" key="1">
    <source>
        <dbReference type="ARBA" id="ARBA00010343"/>
    </source>
</evidence>
<dbReference type="AlphaFoldDB" id="A0A1V0HRP5"/>
<feature type="region of interest" description="Disordered" evidence="2">
    <location>
        <begin position="1"/>
        <end position="103"/>
    </location>
</feature>
<reference evidence="4" key="1">
    <citation type="journal article" date="2017" name="Mol. Biol. Evol.">
        <title>Recurrent gene duplication leads to diverse repertoires of centromeric histones in Drosophila species.</title>
        <authorList>
            <person name="Kursel L.E."/>
            <person name="Malik H.S."/>
        </authorList>
    </citation>
    <scope>NUCLEOTIDE SEQUENCE</scope>
    <source>
        <strain evidence="4">14028-0531.02</strain>
    </source>
</reference>
<evidence type="ECO:0000259" key="3">
    <source>
        <dbReference type="Pfam" id="PF00125"/>
    </source>
</evidence>
<dbReference type="InterPro" id="IPR007125">
    <property type="entry name" value="H2A/H2B/H3"/>
</dbReference>
<dbReference type="PANTHER" id="PTHR45810:SF1">
    <property type="entry name" value="HISTONE H3-LIKE CENTROMERIC PROTEIN A"/>
    <property type="match status" value="1"/>
</dbReference>
<evidence type="ECO:0000313" key="4">
    <source>
        <dbReference type="EMBL" id="ARC76731.1"/>
    </source>
</evidence>
<comment type="similarity">
    <text evidence="1">Belongs to the histone H3 family.</text>
</comment>
<dbReference type="InterPro" id="IPR000164">
    <property type="entry name" value="Histone_H3/CENP-A"/>
</dbReference>
<dbReference type="SUPFAM" id="SSF47113">
    <property type="entry name" value="Histone-fold"/>
    <property type="match status" value="1"/>
</dbReference>
<feature type="domain" description="Core Histone H2A/H2B/H3" evidence="3">
    <location>
        <begin position="103"/>
        <end position="188"/>
    </location>
</feature>
<evidence type="ECO:0000256" key="2">
    <source>
        <dbReference type="SAM" id="MobiDB-lite"/>
    </source>
</evidence>
<gene>
    <name evidence="4" type="primary">Cid3</name>
</gene>
<dbReference type="Gene3D" id="1.10.20.10">
    <property type="entry name" value="Histone, subunit A"/>
    <property type="match status" value="1"/>
</dbReference>
<dbReference type="EMBL" id="KY124459">
    <property type="protein sequence ID" value="ARC76731.1"/>
    <property type="molecule type" value="Genomic_DNA"/>
</dbReference>
<name>A0A1V0HRP5_9MUSC</name>
<proteinExistence type="inferred from homology"/>
<feature type="compositionally biased region" description="Polar residues" evidence="2">
    <location>
        <begin position="63"/>
        <end position="74"/>
    </location>
</feature>
<sequence length="197" mass="22645">MEPEDQNDENSDFRSPEAGENDTDYGLEFSTSRIRLQNFNNRRSSTLRSPPSNGEHQEDQDNRPSSSRPQQARQNSHEGEIAGAAAPAPRRTKQRAPLSRANRMNREIRRLRACTIPLIPRLSFGRLVRELILKYASSPFRITESALAALQESTELYLTQRFQDAYLLTNHRGRVTLEVRDMVLMAYIVDTAHQRYT</sequence>
<organism evidence="4">
    <name type="scientific">Drosophila watanabei</name>
    <dbReference type="NCBI Taxonomy" id="94109"/>
    <lineage>
        <taxon>Eukaryota</taxon>
        <taxon>Metazoa</taxon>
        <taxon>Ecdysozoa</taxon>
        <taxon>Arthropoda</taxon>
        <taxon>Hexapoda</taxon>
        <taxon>Insecta</taxon>
        <taxon>Pterygota</taxon>
        <taxon>Neoptera</taxon>
        <taxon>Endopterygota</taxon>
        <taxon>Diptera</taxon>
        <taxon>Brachycera</taxon>
        <taxon>Muscomorpha</taxon>
        <taxon>Ephydroidea</taxon>
        <taxon>Drosophilidae</taxon>
        <taxon>Drosophila</taxon>
        <taxon>Sophophora</taxon>
    </lineage>
</organism>